<dbReference type="Gene3D" id="3.40.50.1240">
    <property type="entry name" value="Phosphoglycerate mutase-like"/>
    <property type="match status" value="1"/>
</dbReference>
<dbReference type="RefSeq" id="XP_040738592.1">
    <property type="nucleotide sequence ID" value="XM_040872682.1"/>
</dbReference>
<comment type="caution">
    <text evidence="3">The sequence shown here is derived from an EMBL/GenBank/DDBJ whole genome shotgun (WGS) entry which is preliminary data.</text>
</comment>
<gene>
    <name evidence="3" type="ORF">BHQ10_010090</name>
</gene>
<dbReference type="InterPro" id="IPR013078">
    <property type="entry name" value="His_Pase_superF_clade-1"/>
</dbReference>
<dbReference type="PANTHER" id="PTHR48100">
    <property type="entry name" value="BROAD-SPECIFICITY PHOSPHATASE YOR283W-RELATED"/>
    <property type="match status" value="1"/>
</dbReference>
<dbReference type="InterPro" id="IPR029033">
    <property type="entry name" value="His_PPase_superfam"/>
</dbReference>
<evidence type="ECO:0000313" key="4">
    <source>
        <dbReference type="Proteomes" id="UP000249363"/>
    </source>
</evidence>
<dbReference type="PANTHER" id="PTHR48100:SF15">
    <property type="entry name" value="SEDOHEPTULOSE 1,7-BISPHOSPHATASE"/>
    <property type="match status" value="1"/>
</dbReference>
<feature type="active site" description="Proton donor/acceptor" evidence="1">
    <location>
        <position position="99"/>
    </location>
</feature>
<reference evidence="3 4" key="1">
    <citation type="journal article" date="2017" name="Biotechnol. Biofuels">
        <title>Differential beta-glucosidase expression as a function of carbon source availability in Talaromyces amestolkiae: a genomic and proteomic approach.</title>
        <authorList>
            <person name="de Eugenio L.I."/>
            <person name="Mendez-Liter J.A."/>
            <person name="Nieto-Dominguez M."/>
            <person name="Alonso L."/>
            <person name="Gil-Munoz J."/>
            <person name="Barriuso J."/>
            <person name="Prieto A."/>
            <person name="Martinez M.J."/>
        </authorList>
    </citation>
    <scope>NUCLEOTIDE SEQUENCE [LARGE SCALE GENOMIC DNA]</scope>
    <source>
        <strain evidence="3 4">CIB</strain>
    </source>
</reference>
<evidence type="ECO:0000313" key="3">
    <source>
        <dbReference type="EMBL" id="RAO74078.1"/>
    </source>
</evidence>
<feature type="binding site" evidence="2">
    <location>
        <position position="72"/>
    </location>
    <ligand>
        <name>substrate</name>
    </ligand>
</feature>
<evidence type="ECO:0008006" key="5">
    <source>
        <dbReference type="Google" id="ProtNLM"/>
    </source>
</evidence>
<feature type="binding site" evidence="2">
    <location>
        <begin position="28"/>
        <end position="29"/>
    </location>
    <ligand>
        <name>substrate</name>
    </ligand>
</feature>
<dbReference type="GeneID" id="63799304"/>
<evidence type="ECO:0000256" key="2">
    <source>
        <dbReference type="PIRSR" id="PIRSR613078-2"/>
    </source>
</evidence>
<accession>A0A364LE40</accession>
<dbReference type="OrthoDB" id="4818801at2759"/>
<dbReference type="CDD" id="cd07067">
    <property type="entry name" value="HP_PGM_like"/>
    <property type="match status" value="1"/>
</dbReference>
<dbReference type="InterPro" id="IPR050275">
    <property type="entry name" value="PGM_Phosphatase"/>
</dbReference>
<dbReference type="STRING" id="1196081.A0A364LE40"/>
<dbReference type="EMBL" id="MIKG01000029">
    <property type="protein sequence ID" value="RAO74078.1"/>
    <property type="molecule type" value="Genomic_DNA"/>
</dbReference>
<dbReference type="SMART" id="SM00855">
    <property type="entry name" value="PGAM"/>
    <property type="match status" value="1"/>
</dbReference>
<evidence type="ECO:0000256" key="1">
    <source>
        <dbReference type="PIRSR" id="PIRSR613078-1"/>
    </source>
</evidence>
<dbReference type="GO" id="GO:0046390">
    <property type="term" value="P:ribose phosphate biosynthetic process"/>
    <property type="evidence" value="ECO:0007669"/>
    <property type="project" value="TreeGrafter"/>
</dbReference>
<dbReference type="Pfam" id="PF00300">
    <property type="entry name" value="His_Phos_1"/>
    <property type="match status" value="1"/>
</dbReference>
<protein>
    <recommendedName>
        <fullName evidence="5">Phosphoglycerate mutase</fullName>
    </recommendedName>
</protein>
<keyword evidence="4" id="KW-1185">Reference proteome</keyword>
<sequence length="238" mass="26405">MPDKDAGTPRVFIARHGETEWTKSGQYTGITELELTAQGVTQVQNSGRVLVGPGKLIDPSRIAHVYVSPRQRAQKTYELLFSSPVDASKNVSTTDRLAEWGYGEYEGMVTSQIRALRKEHGLDTERPWDIWRDGCEGGESAQQVTDRLDDLIKEIRSFQVNHMHGEPGPADIVLVAHGHLLRAFVKRWLGYPMEFPLSLMLEPGGIGVLSYQHHNVEEPALFAGMAFPTPSSLNGQIG</sequence>
<feature type="active site" description="Tele-phosphohistidine intermediate" evidence="1">
    <location>
        <position position="16"/>
    </location>
</feature>
<dbReference type="AlphaFoldDB" id="A0A364LE40"/>
<name>A0A364LE40_TALAM</name>
<dbReference type="SUPFAM" id="SSF53254">
    <property type="entry name" value="Phosphoglycerate mutase-like"/>
    <property type="match status" value="1"/>
</dbReference>
<organism evidence="3 4">
    <name type="scientific">Talaromyces amestolkiae</name>
    <dbReference type="NCBI Taxonomy" id="1196081"/>
    <lineage>
        <taxon>Eukaryota</taxon>
        <taxon>Fungi</taxon>
        <taxon>Dikarya</taxon>
        <taxon>Ascomycota</taxon>
        <taxon>Pezizomycotina</taxon>
        <taxon>Eurotiomycetes</taxon>
        <taxon>Eurotiomycetidae</taxon>
        <taxon>Eurotiales</taxon>
        <taxon>Trichocomaceae</taxon>
        <taxon>Talaromyces</taxon>
        <taxon>Talaromyces sect. Talaromyces</taxon>
    </lineage>
</organism>
<dbReference type="GO" id="GO:0050278">
    <property type="term" value="F:sedoheptulose-bisphosphatase activity"/>
    <property type="evidence" value="ECO:0007669"/>
    <property type="project" value="TreeGrafter"/>
</dbReference>
<feature type="binding site" evidence="2">
    <location>
        <begin position="99"/>
        <end position="102"/>
    </location>
    <ligand>
        <name>substrate</name>
    </ligand>
</feature>
<dbReference type="Proteomes" id="UP000249363">
    <property type="component" value="Unassembled WGS sequence"/>
</dbReference>
<proteinExistence type="predicted"/>